<keyword evidence="6" id="KW-0413">Isomerase</keyword>
<keyword evidence="3" id="KW-1015">Disulfide bond</keyword>
<dbReference type="InterPro" id="IPR013766">
    <property type="entry name" value="Thioredoxin_domain"/>
</dbReference>
<evidence type="ECO:0000259" key="5">
    <source>
        <dbReference type="PROSITE" id="PS51352"/>
    </source>
</evidence>
<organism evidence="6 7">
    <name type="scientific">Dyadobacter fermentans</name>
    <dbReference type="NCBI Taxonomy" id="94254"/>
    <lineage>
        <taxon>Bacteria</taxon>
        <taxon>Pseudomonadati</taxon>
        <taxon>Bacteroidota</taxon>
        <taxon>Cytophagia</taxon>
        <taxon>Cytophagales</taxon>
        <taxon>Spirosomataceae</taxon>
        <taxon>Dyadobacter</taxon>
    </lineage>
</organism>
<dbReference type="Proteomes" id="UP001264980">
    <property type="component" value="Unassembled WGS sequence"/>
</dbReference>
<dbReference type="PROSITE" id="PS00194">
    <property type="entry name" value="THIOREDOXIN_1"/>
    <property type="match status" value="1"/>
</dbReference>
<dbReference type="PANTHER" id="PTHR42852:SF6">
    <property type="entry name" value="THIOL:DISULFIDE INTERCHANGE PROTEIN DSBE"/>
    <property type="match status" value="1"/>
</dbReference>
<evidence type="ECO:0000313" key="6">
    <source>
        <dbReference type="EMBL" id="MDR6809475.1"/>
    </source>
</evidence>
<evidence type="ECO:0000256" key="1">
    <source>
        <dbReference type="ARBA" id="ARBA00004196"/>
    </source>
</evidence>
<dbReference type="SUPFAM" id="SSF52833">
    <property type="entry name" value="Thioredoxin-like"/>
    <property type="match status" value="1"/>
</dbReference>
<feature type="domain" description="Thioredoxin" evidence="5">
    <location>
        <begin position="233"/>
        <end position="377"/>
    </location>
</feature>
<comment type="subcellular location">
    <subcellularLocation>
        <location evidence="1">Cell envelope</location>
    </subcellularLocation>
</comment>
<sequence length="377" mass="42999">MMENSRIIRALSRMVGVLLMICVLWACGDSREIVIHGDLRGAKTFLEGKALYFGNAETRNFVDTAVVREGKFEFRVNTDEGFVPFRAAIVFETGNPDWPHQLVGYKNPYFKKTSESNFYAEQGVMDLQLDTIQVFTPKNKVVIFKMDKVNPQTEVLFRHYAFKGNVKGKIDNYGYNESIVRKHPYSLDLLRTLNFSKTSLDAREAKHLLSLFDPKLHSNPGYIALKTYFEYENKTGSDFPTEVALKTTDDKSVSEVLVDSSKHNLIVFWASWCGPCRMEIPQIKKLYESKGADLNVVSISVDKDQNAWKKAMEKEQMPWKQFLLPAGETYAMLDKKYNLQTIPIWVLLDGDGKVVEQHVGYDTGDNAMDLKVAALLK</sequence>
<evidence type="ECO:0000256" key="4">
    <source>
        <dbReference type="ARBA" id="ARBA00023284"/>
    </source>
</evidence>
<accession>A0ABU1R7T9</accession>
<keyword evidence="7" id="KW-1185">Reference proteome</keyword>
<evidence type="ECO:0000256" key="3">
    <source>
        <dbReference type="ARBA" id="ARBA00023157"/>
    </source>
</evidence>
<dbReference type="GO" id="GO:0016853">
    <property type="term" value="F:isomerase activity"/>
    <property type="evidence" value="ECO:0007669"/>
    <property type="project" value="UniProtKB-KW"/>
</dbReference>
<dbReference type="InterPro" id="IPR013740">
    <property type="entry name" value="Redoxin"/>
</dbReference>
<keyword evidence="4" id="KW-0676">Redox-active center</keyword>
<keyword evidence="2" id="KW-0201">Cytochrome c-type biogenesis</keyword>
<proteinExistence type="predicted"/>
<gene>
    <name evidence="6" type="ORF">J2W84_006546</name>
</gene>
<comment type="caution">
    <text evidence="6">The sequence shown here is derived from an EMBL/GenBank/DDBJ whole genome shotgun (WGS) entry which is preliminary data.</text>
</comment>
<dbReference type="InterPro" id="IPR036249">
    <property type="entry name" value="Thioredoxin-like_sf"/>
</dbReference>
<evidence type="ECO:0000256" key="2">
    <source>
        <dbReference type="ARBA" id="ARBA00022748"/>
    </source>
</evidence>
<dbReference type="PANTHER" id="PTHR42852">
    <property type="entry name" value="THIOL:DISULFIDE INTERCHANGE PROTEIN DSBE"/>
    <property type="match status" value="1"/>
</dbReference>
<dbReference type="RefSeq" id="WP_309992985.1">
    <property type="nucleotide sequence ID" value="NZ_JAVDTI010000009.1"/>
</dbReference>
<dbReference type="Pfam" id="PF08534">
    <property type="entry name" value="Redoxin"/>
    <property type="match status" value="1"/>
</dbReference>
<dbReference type="InterPro" id="IPR017937">
    <property type="entry name" value="Thioredoxin_CS"/>
</dbReference>
<reference evidence="6 7" key="1">
    <citation type="submission" date="2023-07" db="EMBL/GenBank/DDBJ databases">
        <title>Sorghum-associated microbial communities from plants grown in Nebraska, USA.</title>
        <authorList>
            <person name="Schachtman D."/>
        </authorList>
    </citation>
    <scope>NUCLEOTIDE SEQUENCE [LARGE SCALE GENOMIC DNA]</scope>
    <source>
        <strain evidence="6 7">BE57</strain>
    </source>
</reference>
<dbReference type="CDD" id="cd02966">
    <property type="entry name" value="TlpA_like_family"/>
    <property type="match status" value="1"/>
</dbReference>
<dbReference type="Gene3D" id="3.40.30.10">
    <property type="entry name" value="Glutaredoxin"/>
    <property type="match status" value="1"/>
</dbReference>
<dbReference type="EMBL" id="JAVDTI010000009">
    <property type="protein sequence ID" value="MDR6809475.1"/>
    <property type="molecule type" value="Genomic_DNA"/>
</dbReference>
<evidence type="ECO:0000313" key="7">
    <source>
        <dbReference type="Proteomes" id="UP001264980"/>
    </source>
</evidence>
<protein>
    <submittedName>
        <fullName evidence="6">Thiol-disulfide isomerase/thioredoxin</fullName>
    </submittedName>
</protein>
<dbReference type="PROSITE" id="PS51352">
    <property type="entry name" value="THIOREDOXIN_2"/>
    <property type="match status" value="1"/>
</dbReference>
<name>A0ABU1R7T9_9BACT</name>
<dbReference type="InterPro" id="IPR050553">
    <property type="entry name" value="Thioredoxin_ResA/DsbE_sf"/>
</dbReference>